<evidence type="ECO:0000259" key="2">
    <source>
        <dbReference type="PROSITE" id="PS51123"/>
    </source>
</evidence>
<evidence type="ECO:0000256" key="1">
    <source>
        <dbReference type="PROSITE-ProRule" id="PRU00473"/>
    </source>
</evidence>
<proteinExistence type="predicted"/>
<dbReference type="GO" id="GO:0016020">
    <property type="term" value="C:membrane"/>
    <property type="evidence" value="ECO:0007669"/>
    <property type="project" value="UniProtKB-UniRule"/>
</dbReference>
<dbReference type="PROSITE" id="PS51123">
    <property type="entry name" value="OMPA_2"/>
    <property type="match status" value="1"/>
</dbReference>
<gene>
    <name evidence="3" type="ORF">ESP70_005305</name>
</gene>
<accession>A0A5M4FJK0</accession>
<dbReference type="Gene3D" id="3.40.1520.20">
    <property type="match status" value="1"/>
</dbReference>
<dbReference type="Pfam" id="PF00691">
    <property type="entry name" value="OmpA"/>
    <property type="match status" value="1"/>
</dbReference>
<protein>
    <submittedName>
        <fullName evidence="3">OmpA family protein</fullName>
    </submittedName>
</protein>
<sequence length="336" mass="34278">MSEKRLKSIAALVGVALLTAVTLGALLGSRAAAGDLQTEAERALASAHLDGVTVTFHGREAELSGSDADQLGKARRIVEGIDGVRWADVVQTGNPTPEPPATTPTLNLRRTGNGITIEGTVPDADAAAGIKARVAEDFAVPVTGDLMINPVVGGAAWIAQLPDVFGDIVGVKDLGLAIDGTGTLELSGSIESRAGADDVLRLVAHAAPGLDVVDHVVVRPGTLSEADAAVLNSATLYFASGSSNLGVSGRRVLDSVAEVLNRNPGVEVQAGAHAGPHDPAAGEVVGLARVAAVKAYLVRAGVDPQRLSTRTFASDSRTVSASAQQFRRVDFVVTSA</sequence>
<reference evidence="3" key="1">
    <citation type="submission" date="2019-09" db="EMBL/GenBank/DDBJ databases">
        <authorList>
            <person name="Li J."/>
        </authorList>
    </citation>
    <scope>NUCLEOTIDE SEQUENCE [LARGE SCALE GENOMIC DNA]</scope>
    <source>
        <strain evidence="3">JCM 14732</strain>
    </source>
</reference>
<feature type="domain" description="OmpA-like" evidence="2">
    <location>
        <begin position="225"/>
        <end position="336"/>
    </location>
</feature>
<keyword evidence="1" id="KW-0472">Membrane</keyword>
<dbReference type="AlphaFoldDB" id="A0A5M4FJK0"/>
<dbReference type="SUPFAM" id="SSF103088">
    <property type="entry name" value="OmpA-like"/>
    <property type="match status" value="1"/>
</dbReference>
<keyword evidence="4" id="KW-1185">Reference proteome</keyword>
<evidence type="ECO:0000313" key="3">
    <source>
        <dbReference type="EMBL" id="KAA1400152.1"/>
    </source>
</evidence>
<dbReference type="InterPro" id="IPR006665">
    <property type="entry name" value="OmpA-like"/>
</dbReference>
<dbReference type="InterPro" id="IPR036737">
    <property type="entry name" value="OmpA-like_sf"/>
</dbReference>
<dbReference type="Proteomes" id="UP000380867">
    <property type="component" value="Unassembled WGS sequence"/>
</dbReference>
<dbReference type="OrthoDB" id="1149075at2"/>
<dbReference type="EMBL" id="SDPQ02000001">
    <property type="protein sequence ID" value="KAA1400152.1"/>
    <property type="molecule type" value="Genomic_DNA"/>
</dbReference>
<dbReference type="Gene3D" id="3.30.1330.60">
    <property type="entry name" value="OmpA-like domain"/>
    <property type="match status" value="1"/>
</dbReference>
<evidence type="ECO:0000313" key="4">
    <source>
        <dbReference type="Proteomes" id="UP000380867"/>
    </source>
</evidence>
<comment type="caution">
    <text evidence="3">The sequence shown here is derived from an EMBL/GenBank/DDBJ whole genome shotgun (WGS) entry which is preliminary data.</text>
</comment>
<dbReference type="RefSeq" id="WP_149688251.1">
    <property type="nucleotide sequence ID" value="NZ_SDPQ02000001.1"/>
</dbReference>
<name>A0A5M4FJK0_9ACTN</name>
<organism evidence="3 4">
    <name type="scientific">Aeromicrobium ginsengisoli</name>
    <dbReference type="NCBI Taxonomy" id="363867"/>
    <lineage>
        <taxon>Bacteria</taxon>
        <taxon>Bacillati</taxon>
        <taxon>Actinomycetota</taxon>
        <taxon>Actinomycetes</taxon>
        <taxon>Propionibacteriales</taxon>
        <taxon>Nocardioidaceae</taxon>
        <taxon>Aeromicrobium</taxon>
    </lineage>
</organism>